<name>A0ABT9RXA1_9MICC</name>
<feature type="transmembrane region" description="Helical" evidence="1">
    <location>
        <begin position="62"/>
        <end position="85"/>
    </location>
</feature>
<evidence type="ECO:0000313" key="3">
    <source>
        <dbReference type="EMBL" id="MDP9889866.1"/>
    </source>
</evidence>
<keyword evidence="4" id="KW-1185">Reference proteome</keyword>
<keyword evidence="1" id="KW-1133">Transmembrane helix</keyword>
<dbReference type="EMBL" id="JAUSRE010000020">
    <property type="protein sequence ID" value="MDP9889866.1"/>
    <property type="molecule type" value="Genomic_DNA"/>
</dbReference>
<proteinExistence type="predicted"/>
<feature type="signal peptide" evidence="2">
    <location>
        <begin position="1"/>
        <end position="19"/>
    </location>
</feature>
<comment type="caution">
    <text evidence="3">The sequence shown here is derived from an EMBL/GenBank/DDBJ whole genome shotgun (WGS) entry which is preliminary data.</text>
</comment>
<keyword evidence="2" id="KW-0732">Signal</keyword>
<dbReference type="Proteomes" id="UP001226577">
    <property type="component" value="Unassembled WGS sequence"/>
</dbReference>
<evidence type="ECO:0000256" key="1">
    <source>
        <dbReference type="SAM" id="Phobius"/>
    </source>
</evidence>
<feature type="transmembrane region" description="Helical" evidence="1">
    <location>
        <begin position="29"/>
        <end position="50"/>
    </location>
</feature>
<keyword evidence="1" id="KW-0812">Transmembrane</keyword>
<feature type="chain" id="PRO_5046470566" description="Integral membrane protein" evidence="2">
    <location>
        <begin position="20"/>
        <end position="110"/>
    </location>
</feature>
<sequence>MIPLMLILLAAVLSGLAVAAVAKFVHWPTAPLAVGASGTFVAVLVWRLLANLWALNEDFMPLVSIGDTGCLVAGGLAPALAASAARPLPRKVLVTVAGAVVAFAVNVVVL</sequence>
<feature type="transmembrane region" description="Helical" evidence="1">
    <location>
        <begin position="91"/>
        <end position="109"/>
    </location>
</feature>
<evidence type="ECO:0000313" key="4">
    <source>
        <dbReference type="Proteomes" id="UP001226577"/>
    </source>
</evidence>
<accession>A0ABT9RXA1</accession>
<dbReference type="RefSeq" id="WP_307310575.1">
    <property type="nucleotide sequence ID" value="NZ_JAUSRE010000020.1"/>
</dbReference>
<protein>
    <recommendedName>
        <fullName evidence="5">Integral membrane protein</fullName>
    </recommendedName>
</protein>
<evidence type="ECO:0008006" key="5">
    <source>
        <dbReference type="Google" id="ProtNLM"/>
    </source>
</evidence>
<gene>
    <name evidence="3" type="ORF">J2X98_003478</name>
</gene>
<keyword evidence="1" id="KW-0472">Membrane</keyword>
<evidence type="ECO:0000256" key="2">
    <source>
        <dbReference type="SAM" id="SignalP"/>
    </source>
</evidence>
<organism evidence="3 4">
    <name type="scientific">Pseudarthrobacter enclensis</name>
    <dbReference type="NCBI Taxonomy" id="993070"/>
    <lineage>
        <taxon>Bacteria</taxon>
        <taxon>Bacillati</taxon>
        <taxon>Actinomycetota</taxon>
        <taxon>Actinomycetes</taxon>
        <taxon>Micrococcales</taxon>
        <taxon>Micrococcaceae</taxon>
        <taxon>Pseudarthrobacter</taxon>
    </lineage>
</organism>
<reference evidence="3 4" key="1">
    <citation type="submission" date="2023-07" db="EMBL/GenBank/DDBJ databases">
        <title>Sorghum-associated microbial communities from plants grown in Nebraska, USA.</title>
        <authorList>
            <person name="Schachtman D."/>
        </authorList>
    </citation>
    <scope>NUCLEOTIDE SEQUENCE [LARGE SCALE GENOMIC DNA]</scope>
    <source>
        <strain evidence="3 4">CC222</strain>
    </source>
</reference>